<dbReference type="AlphaFoldDB" id="A0A1U7DMA3"/>
<feature type="transmembrane region" description="Helical" evidence="1">
    <location>
        <begin position="6"/>
        <end position="27"/>
    </location>
</feature>
<feature type="transmembrane region" description="Helical" evidence="1">
    <location>
        <begin position="115"/>
        <end position="133"/>
    </location>
</feature>
<reference evidence="2 3" key="1">
    <citation type="submission" date="2017-01" db="EMBL/GenBank/DDBJ databases">
        <title>Genomic analysis of Xuhuaishuia manganoxidans DY6-4.</title>
        <authorList>
            <person name="Wang X."/>
        </authorList>
    </citation>
    <scope>NUCLEOTIDE SEQUENCE [LARGE SCALE GENOMIC DNA]</scope>
    <source>
        <strain evidence="2 3">DY6-4</strain>
    </source>
</reference>
<proteinExistence type="predicted"/>
<feature type="transmembrane region" description="Helical" evidence="1">
    <location>
        <begin position="145"/>
        <end position="166"/>
    </location>
</feature>
<feature type="transmembrane region" description="Helical" evidence="1">
    <location>
        <begin position="47"/>
        <end position="65"/>
    </location>
</feature>
<keyword evidence="1" id="KW-1133">Transmembrane helix</keyword>
<evidence type="ECO:0000256" key="1">
    <source>
        <dbReference type="SAM" id="Phobius"/>
    </source>
</evidence>
<dbReference type="EMBL" id="CP019124">
    <property type="protein sequence ID" value="APX91023.1"/>
    <property type="molecule type" value="Genomic_DNA"/>
</dbReference>
<organism evidence="2 3">
    <name type="scientific">Brevirhabdus pacifica</name>
    <dbReference type="NCBI Taxonomy" id="1267768"/>
    <lineage>
        <taxon>Bacteria</taxon>
        <taxon>Pseudomonadati</taxon>
        <taxon>Pseudomonadota</taxon>
        <taxon>Alphaproteobacteria</taxon>
        <taxon>Rhodobacterales</taxon>
        <taxon>Paracoccaceae</taxon>
        <taxon>Brevirhabdus</taxon>
    </lineage>
</organism>
<gene>
    <name evidence="2" type="ORF">BV394_06865</name>
</gene>
<evidence type="ECO:0008006" key="4">
    <source>
        <dbReference type="Google" id="ProtNLM"/>
    </source>
</evidence>
<sequence length="191" mass="19824">MRQAAFGRGFLGFLGAAFAAGVLCWFVKGWSGVEKALLGDIGLLMQLLPRLAVALAIAALIWVMLPREKLAGLVGRESGLAGLMIALVAGAVTPGGPTSAYALLAVLAASGADRGALVSYITAWALLGLQRVLVWDVPFMGSEFAMLRLAVSLPLPILAGMIARALPLTLTLREPPEAGPVNSPRQARPGE</sequence>
<evidence type="ECO:0000313" key="2">
    <source>
        <dbReference type="EMBL" id="APX91023.1"/>
    </source>
</evidence>
<accession>A0A1U7DMA3</accession>
<keyword evidence="1" id="KW-0812">Transmembrane</keyword>
<keyword evidence="1" id="KW-0472">Membrane</keyword>
<protein>
    <recommendedName>
        <fullName evidence="4">Permease</fullName>
    </recommendedName>
</protein>
<keyword evidence="3" id="KW-1185">Reference proteome</keyword>
<dbReference type="Proteomes" id="UP000187266">
    <property type="component" value="Chromosome"/>
</dbReference>
<evidence type="ECO:0000313" key="3">
    <source>
        <dbReference type="Proteomes" id="UP000187266"/>
    </source>
</evidence>
<feature type="transmembrane region" description="Helical" evidence="1">
    <location>
        <begin position="85"/>
        <end position="108"/>
    </location>
</feature>
<name>A0A1U7DMA3_9RHOB</name>
<dbReference type="STRING" id="1267768.BV394_06865"/>